<dbReference type="PANTHER" id="PTHR34976:SF1">
    <property type="entry name" value="TOXIN BC_0920"/>
    <property type="match status" value="1"/>
</dbReference>
<dbReference type="Proteomes" id="UP000674938">
    <property type="component" value="Unassembled WGS sequence"/>
</dbReference>
<accession>A0A940PFD2</accession>
<evidence type="ECO:0000313" key="3">
    <source>
        <dbReference type="EMBL" id="MBP1042516.1"/>
    </source>
</evidence>
<feature type="domain" description="LXG" evidence="2">
    <location>
        <begin position="1"/>
        <end position="236"/>
    </location>
</feature>
<reference evidence="3" key="1">
    <citation type="submission" date="2020-12" db="EMBL/GenBank/DDBJ databases">
        <title>Vagococcus allomyrinae sp. nov. and Enterococcus lavae sp. nov., isolated from the larvae of Allomyrina dichotoma.</title>
        <authorList>
            <person name="Lee S.D."/>
        </authorList>
    </citation>
    <scope>NUCLEOTIDE SEQUENCE</scope>
    <source>
        <strain evidence="3">BWB3-3</strain>
    </source>
</reference>
<sequence length="241" mass="27173">MSVDMYVASSQRQASSVATICQQQKQGYELLEQSINDFVLHSPSLEGAAYESAKDFFHAVLIPLSKGGILLSEAVVEACQAFPNEYLAKVDSEDLKESDLREKIEQLTYFMADLSDLQERLQLLLYRQQQEDLFHDSIASRMTSSHSLMASYGQIREKLQSKLDDLLAFDARSPAIFSEIEELERAVARGVELAGGSWDVSLGKFNKPAHNTLIWRNRIDESWRIREAKRQSLVGGVHKDG</sequence>
<keyword evidence="4" id="KW-1185">Reference proteome</keyword>
<evidence type="ECO:0000313" key="4">
    <source>
        <dbReference type="Proteomes" id="UP000674938"/>
    </source>
</evidence>
<comment type="caution">
    <text evidence="3">The sequence shown here is derived from an EMBL/GenBank/DDBJ whole genome shotgun (WGS) entry which is preliminary data.</text>
</comment>
<organism evidence="3 4">
    <name type="scientific">Vagococcus allomyrinae</name>
    <dbReference type="NCBI Taxonomy" id="2794353"/>
    <lineage>
        <taxon>Bacteria</taxon>
        <taxon>Bacillati</taxon>
        <taxon>Bacillota</taxon>
        <taxon>Bacilli</taxon>
        <taxon>Lactobacillales</taxon>
        <taxon>Enterococcaceae</taxon>
        <taxon>Vagococcus</taxon>
    </lineage>
</organism>
<dbReference type="PANTHER" id="PTHR34976">
    <property type="entry name" value="RIBONUCLEASE YQCG-RELATED"/>
    <property type="match status" value="1"/>
</dbReference>
<protein>
    <recommendedName>
        <fullName evidence="2">LXG domain-containing protein</fullName>
    </recommendedName>
</protein>
<dbReference type="RefSeq" id="WP_209529768.1">
    <property type="nucleotide sequence ID" value="NZ_JAEEGA010000010.1"/>
</dbReference>
<dbReference type="InterPro" id="IPR006829">
    <property type="entry name" value="LXG_dom"/>
</dbReference>
<evidence type="ECO:0000256" key="1">
    <source>
        <dbReference type="ARBA" id="ARBA00034117"/>
    </source>
</evidence>
<evidence type="ECO:0000259" key="2">
    <source>
        <dbReference type="PROSITE" id="PS51756"/>
    </source>
</evidence>
<name>A0A940PFD2_9ENTE</name>
<proteinExistence type="inferred from homology"/>
<gene>
    <name evidence="3" type="ORF">I6N95_15970</name>
</gene>
<dbReference type="InterPro" id="IPR051768">
    <property type="entry name" value="Bact_secretion_toxin"/>
</dbReference>
<dbReference type="PROSITE" id="PS51756">
    <property type="entry name" value="LXG"/>
    <property type="match status" value="1"/>
</dbReference>
<comment type="similarity">
    <text evidence="1">In the N-terminal section; belongs to the LXG family.</text>
</comment>
<dbReference type="AlphaFoldDB" id="A0A940PFD2"/>
<dbReference type="EMBL" id="JAEEGA010000010">
    <property type="protein sequence ID" value="MBP1042516.1"/>
    <property type="molecule type" value="Genomic_DNA"/>
</dbReference>